<dbReference type="EMBL" id="VSRR010070610">
    <property type="protein sequence ID" value="MPC86146.1"/>
    <property type="molecule type" value="Genomic_DNA"/>
</dbReference>
<name>A0A5B7IWR9_PORTR</name>
<evidence type="ECO:0000313" key="2">
    <source>
        <dbReference type="Proteomes" id="UP000324222"/>
    </source>
</evidence>
<accession>A0A5B7IWR9</accession>
<organism evidence="1 2">
    <name type="scientific">Portunus trituberculatus</name>
    <name type="common">Swimming crab</name>
    <name type="synonym">Neptunus trituberculatus</name>
    <dbReference type="NCBI Taxonomy" id="210409"/>
    <lineage>
        <taxon>Eukaryota</taxon>
        <taxon>Metazoa</taxon>
        <taxon>Ecdysozoa</taxon>
        <taxon>Arthropoda</taxon>
        <taxon>Crustacea</taxon>
        <taxon>Multicrustacea</taxon>
        <taxon>Malacostraca</taxon>
        <taxon>Eumalacostraca</taxon>
        <taxon>Eucarida</taxon>
        <taxon>Decapoda</taxon>
        <taxon>Pleocyemata</taxon>
        <taxon>Brachyura</taxon>
        <taxon>Eubrachyura</taxon>
        <taxon>Portunoidea</taxon>
        <taxon>Portunidae</taxon>
        <taxon>Portuninae</taxon>
        <taxon>Portunus</taxon>
    </lineage>
</organism>
<sequence>MTRGRPVCGEGNASCWLDPGRWLWLVAGSHRGGPGSSGGMLVLGKTRRGWDESTSLTTFVITNKYIKICDASIPDTDIVQK</sequence>
<dbReference type="AlphaFoldDB" id="A0A5B7IWR9"/>
<keyword evidence="2" id="KW-1185">Reference proteome</keyword>
<proteinExistence type="predicted"/>
<comment type="caution">
    <text evidence="1">The sequence shown here is derived from an EMBL/GenBank/DDBJ whole genome shotgun (WGS) entry which is preliminary data.</text>
</comment>
<protein>
    <submittedName>
        <fullName evidence="1">Uncharacterized protein</fullName>
    </submittedName>
</protein>
<reference evidence="1 2" key="1">
    <citation type="submission" date="2019-05" db="EMBL/GenBank/DDBJ databases">
        <title>Another draft genome of Portunus trituberculatus and its Hox gene families provides insights of decapod evolution.</title>
        <authorList>
            <person name="Jeong J.-H."/>
            <person name="Song I."/>
            <person name="Kim S."/>
            <person name="Choi T."/>
            <person name="Kim D."/>
            <person name="Ryu S."/>
            <person name="Kim W."/>
        </authorList>
    </citation>
    <scope>NUCLEOTIDE SEQUENCE [LARGE SCALE GENOMIC DNA]</scope>
    <source>
        <tissue evidence="1">Muscle</tissue>
    </source>
</reference>
<dbReference type="Proteomes" id="UP000324222">
    <property type="component" value="Unassembled WGS sequence"/>
</dbReference>
<evidence type="ECO:0000313" key="1">
    <source>
        <dbReference type="EMBL" id="MPC86146.1"/>
    </source>
</evidence>
<gene>
    <name evidence="1" type="ORF">E2C01_080962</name>
</gene>